<dbReference type="EMBL" id="CP038150">
    <property type="protein sequence ID" value="QBR01142.1"/>
    <property type="molecule type" value="Genomic_DNA"/>
</dbReference>
<accession>A0A4P7D3I7</accession>
<proteinExistence type="predicted"/>
<dbReference type="OrthoDB" id="8928065at2"/>
<dbReference type="RefSeq" id="WP_134755480.1">
    <property type="nucleotide sequence ID" value="NZ_CP038150.1"/>
</dbReference>
<protein>
    <recommendedName>
        <fullName evidence="3">Lipoprotein SmpA/OmlA domain-containing protein</fullName>
    </recommendedName>
</protein>
<dbReference type="AlphaFoldDB" id="A0A4P7D3I7"/>
<organism evidence="1 2">
    <name type="scientific">Paraburkholderia pallida</name>
    <dbReference type="NCBI Taxonomy" id="2547399"/>
    <lineage>
        <taxon>Bacteria</taxon>
        <taxon>Pseudomonadati</taxon>
        <taxon>Pseudomonadota</taxon>
        <taxon>Betaproteobacteria</taxon>
        <taxon>Burkholderiales</taxon>
        <taxon>Burkholderiaceae</taxon>
        <taxon>Paraburkholderia</taxon>
    </lineage>
</organism>
<dbReference type="Proteomes" id="UP000295727">
    <property type="component" value="Chromosome 3"/>
</dbReference>
<keyword evidence="2" id="KW-1185">Reference proteome</keyword>
<evidence type="ECO:0000313" key="2">
    <source>
        <dbReference type="Proteomes" id="UP000295727"/>
    </source>
</evidence>
<name>A0A4P7D3I7_9BURK</name>
<evidence type="ECO:0000313" key="1">
    <source>
        <dbReference type="EMBL" id="QBR01142.1"/>
    </source>
</evidence>
<dbReference type="KEGG" id="ppai:E1956_28345"/>
<sequence>MSVAPGEGVQKISDASQESLQKQFEVGVATRNDVVLQLGIPSRKSDAGDFEIWSYQYTKRASVGIVFVGVPVGSTKTASFYFDKNSGILKKIEFESHQG</sequence>
<evidence type="ECO:0008006" key="3">
    <source>
        <dbReference type="Google" id="ProtNLM"/>
    </source>
</evidence>
<reference evidence="1 2" key="1">
    <citation type="submission" date="2019-03" db="EMBL/GenBank/DDBJ databases">
        <title>Paraburkholderia sp. 7MH5, isolated from subtropical forest soil.</title>
        <authorList>
            <person name="Gao Z.-H."/>
            <person name="Qiu L.-H."/>
        </authorList>
    </citation>
    <scope>NUCLEOTIDE SEQUENCE [LARGE SCALE GENOMIC DNA]</scope>
    <source>
        <strain evidence="1 2">7MH5</strain>
    </source>
</reference>
<gene>
    <name evidence="1" type="ORF">E1956_28345</name>
</gene>